<keyword evidence="1" id="KW-0812">Transmembrane</keyword>
<evidence type="ECO:0000256" key="1">
    <source>
        <dbReference type="SAM" id="Phobius"/>
    </source>
</evidence>
<reference evidence="2" key="1">
    <citation type="journal article" date="2015" name="Sci. Rep.">
        <title>Spliced leader RNA trans-splicing discovered in copepods.</title>
        <authorList>
            <person name="Yang F."/>
            <person name="Xu D."/>
            <person name="Zhuang Y."/>
            <person name="Yi X."/>
            <person name="Huang Y."/>
            <person name="Chen H."/>
            <person name="Lin S."/>
            <person name="Campbell D.A."/>
            <person name="Sturm N.R."/>
            <person name="Liu G."/>
            <person name="Zhang H."/>
        </authorList>
    </citation>
    <scope>NUCLEOTIDE SEQUENCE</scope>
</reference>
<sequence length="117" mass="12660">MCADGSYVFIGRFTIAVPVRYLLFLMLGAFLSAQATNVTKDSLTASREAKSAGIYPQYSGALLNGHDFNTITQKPASPGGEAGQTQDFGAERKLEIKMKVEAFWNMTRAKPMATMAA</sequence>
<keyword evidence="1" id="KW-1133">Transmembrane helix</keyword>
<keyword evidence="1" id="KW-0472">Membrane</keyword>
<protein>
    <submittedName>
        <fullName evidence="2">Uncharacterized protein</fullName>
    </submittedName>
</protein>
<organism evidence="2">
    <name type="scientific">Pseudodiaptomus poplesia</name>
    <dbReference type="NCBI Taxonomy" id="213370"/>
    <lineage>
        <taxon>Eukaryota</taxon>
        <taxon>Metazoa</taxon>
        <taxon>Ecdysozoa</taxon>
        <taxon>Arthropoda</taxon>
        <taxon>Crustacea</taxon>
        <taxon>Multicrustacea</taxon>
        <taxon>Hexanauplia</taxon>
        <taxon>Copepoda</taxon>
        <taxon>Calanoida</taxon>
        <taxon>Pseudodiaptomidae</taxon>
        <taxon>Pseudodiaptomus</taxon>
    </lineage>
</organism>
<accession>A0A0U2LGC5</accession>
<dbReference type="AlphaFoldDB" id="A0A0U2LGC5"/>
<dbReference type="EMBL" id="KT755134">
    <property type="protein sequence ID" value="ALS04968.1"/>
    <property type="molecule type" value="mRNA"/>
</dbReference>
<evidence type="ECO:0000313" key="2">
    <source>
        <dbReference type="EMBL" id="ALS04968.1"/>
    </source>
</evidence>
<proteinExistence type="evidence at transcript level"/>
<name>A0A0U2LGC5_9MAXI</name>
<feature type="transmembrane region" description="Helical" evidence="1">
    <location>
        <begin position="6"/>
        <end position="31"/>
    </location>
</feature>